<reference evidence="2 3" key="1">
    <citation type="submission" date="2019-02" db="EMBL/GenBank/DDBJ databases">
        <authorList>
            <person name="Goldberg S.R."/>
            <person name="Haltli B.A."/>
            <person name="Correa H."/>
            <person name="Russell K.G."/>
        </authorList>
    </citation>
    <scope>NUCLEOTIDE SEQUENCE [LARGE SCALE GENOMIC DNA]</scope>
    <source>
        <strain evidence="2 3">JCM 16186</strain>
    </source>
</reference>
<accession>A0ABW9RPA8</accession>
<dbReference type="EMBL" id="SMLW01000469">
    <property type="protein sequence ID" value="MTI24950.1"/>
    <property type="molecule type" value="Genomic_DNA"/>
</dbReference>
<sequence>MNSLYLSTNRFLLFACILSLLAFTGCGDDDGDAPVDPIVEPELLSSDINEELRLENTVAEDGLADYIVDGFLQVNADLIIDPGVCIVFTANSGLFINTDGSIQAIGTSNEPIKFTGEMKEEGFWRGLQIRANDVRNELNHVILEYAGSDYLATYGTNVKLNGGVAIEGASGSYGSLKLHNSTIQKCMGIGFIVEQHASLREFSNNILADNTEAAVRIDADNTGSIDSETSFTGNGFNGVEINASGSPTHDLTAEDTWQPLSDGAAYRIAQSFDARATLTIMPGTIIEFEANQTIAFKQDFSGPNDGIIIAKGTASEPITFTGATKTAGYWQGLIVQSNSVLNELDHCIVEYGGSDEIDGGMANIILSKDGAFEDPDLSVSNTTLRHSAGCAIYVDPFGGNITTSDITVSDNAGGGICP</sequence>
<keyword evidence="3" id="KW-1185">Reference proteome</keyword>
<evidence type="ECO:0000256" key="1">
    <source>
        <dbReference type="SAM" id="SignalP"/>
    </source>
</evidence>
<dbReference type="InterPro" id="IPR011050">
    <property type="entry name" value="Pectin_lyase_fold/virulence"/>
</dbReference>
<dbReference type="RefSeq" id="WP_155170988.1">
    <property type="nucleotide sequence ID" value="NZ_BAAAFL010000064.1"/>
</dbReference>
<gene>
    <name evidence="2" type="ORF">E1163_08360</name>
</gene>
<evidence type="ECO:0008006" key="4">
    <source>
        <dbReference type="Google" id="ProtNLM"/>
    </source>
</evidence>
<feature type="signal peptide" evidence="1">
    <location>
        <begin position="1"/>
        <end position="27"/>
    </location>
</feature>
<evidence type="ECO:0000313" key="3">
    <source>
        <dbReference type="Proteomes" id="UP000798808"/>
    </source>
</evidence>
<comment type="caution">
    <text evidence="2">The sequence shown here is derived from an EMBL/GenBank/DDBJ whole genome shotgun (WGS) entry which is preliminary data.</text>
</comment>
<dbReference type="SUPFAM" id="SSF51126">
    <property type="entry name" value="Pectin lyase-like"/>
    <property type="match status" value="1"/>
</dbReference>
<dbReference type="Proteomes" id="UP000798808">
    <property type="component" value="Unassembled WGS sequence"/>
</dbReference>
<feature type="chain" id="PRO_5047229031" description="Right handed beta helix domain-containing protein" evidence="1">
    <location>
        <begin position="28"/>
        <end position="418"/>
    </location>
</feature>
<keyword evidence="1" id="KW-0732">Signal</keyword>
<organism evidence="2 3">
    <name type="scientific">Fulvivirga kasyanovii</name>
    <dbReference type="NCBI Taxonomy" id="396812"/>
    <lineage>
        <taxon>Bacteria</taxon>
        <taxon>Pseudomonadati</taxon>
        <taxon>Bacteroidota</taxon>
        <taxon>Cytophagia</taxon>
        <taxon>Cytophagales</taxon>
        <taxon>Fulvivirgaceae</taxon>
        <taxon>Fulvivirga</taxon>
    </lineage>
</organism>
<evidence type="ECO:0000313" key="2">
    <source>
        <dbReference type="EMBL" id="MTI24950.1"/>
    </source>
</evidence>
<proteinExistence type="predicted"/>
<name>A0ABW9RPA8_9BACT</name>
<protein>
    <recommendedName>
        <fullName evidence="4">Right handed beta helix domain-containing protein</fullName>
    </recommendedName>
</protein>